<dbReference type="EMBL" id="JOJR01000133">
    <property type="protein sequence ID" value="RCN44300.1"/>
    <property type="molecule type" value="Genomic_DNA"/>
</dbReference>
<keyword evidence="2" id="KW-0732">Signal</keyword>
<evidence type="ECO:0000313" key="4">
    <source>
        <dbReference type="Proteomes" id="UP000252519"/>
    </source>
</evidence>
<feature type="signal peptide" evidence="2">
    <location>
        <begin position="1"/>
        <end position="17"/>
    </location>
</feature>
<feature type="region of interest" description="Disordered" evidence="1">
    <location>
        <begin position="119"/>
        <end position="148"/>
    </location>
</feature>
<gene>
    <name evidence="3" type="ORF">ANCCAN_09732</name>
</gene>
<evidence type="ECO:0000256" key="1">
    <source>
        <dbReference type="SAM" id="MobiDB-lite"/>
    </source>
</evidence>
<dbReference type="AlphaFoldDB" id="A0A368GMM5"/>
<evidence type="ECO:0000313" key="3">
    <source>
        <dbReference type="EMBL" id="RCN44300.1"/>
    </source>
</evidence>
<organism evidence="3 4">
    <name type="scientific">Ancylostoma caninum</name>
    <name type="common">Dog hookworm</name>
    <dbReference type="NCBI Taxonomy" id="29170"/>
    <lineage>
        <taxon>Eukaryota</taxon>
        <taxon>Metazoa</taxon>
        <taxon>Ecdysozoa</taxon>
        <taxon>Nematoda</taxon>
        <taxon>Chromadorea</taxon>
        <taxon>Rhabditida</taxon>
        <taxon>Rhabditina</taxon>
        <taxon>Rhabditomorpha</taxon>
        <taxon>Strongyloidea</taxon>
        <taxon>Ancylostomatidae</taxon>
        <taxon>Ancylostomatinae</taxon>
        <taxon>Ancylostoma</taxon>
    </lineage>
</organism>
<dbReference type="SUPFAM" id="SSF56436">
    <property type="entry name" value="C-type lectin-like"/>
    <property type="match status" value="1"/>
</dbReference>
<name>A0A368GMM5_ANCCA</name>
<protein>
    <recommendedName>
        <fullName evidence="5">C-type lectin domain-containing protein</fullName>
    </recommendedName>
</protein>
<keyword evidence="4" id="KW-1185">Reference proteome</keyword>
<reference evidence="3 4" key="1">
    <citation type="submission" date="2014-10" db="EMBL/GenBank/DDBJ databases">
        <title>Draft genome of the hookworm Ancylostoma caninum.</title>
        <authorList>
            <person name="Mitreva M."/>
        </authorList>
    </citation>
    <scope>NUCLEOTIDE SEQUENCE [LARGE SCALE GENOMIC DNA]</scope>
    <source>
        <strain evidence="3 4">Baltimore</strain>
    </source>
</reference>
<accession>A0A368GMM5</accession>
<feature type="chain" id="PRO_5016620696" description="C-type lectin domain-containing protein" evidence="2">
    <location>
        <begin position="18"/>
        <end position="440"/>
    </location>
</feature>
<proteinExistence type="predicted"/>
<evidence type="ECO:0000256" key="2">
    <source>
        <dbReference type="SAM" id="SignalP"/>
    </source>
</evidence>
<comment type="caution">
    <text evidence="3">The sequence shown here is derived from an EMBL/GenBank/DDBJ whole genome shotgun (WGS) entry which is preliminary data.</text>
</comment>
<sequence>MNAVIVAWIATLSVTFAEDTTPLMEATTVEAGKDSTLAVKEIQAVEITTAAASAEITVPFEKGTSELVEGDVTTVGRSRGSDPAAKRTQVVETTTAAANAEITVPVETGTSQLVEKDTTTVDTSKDSAPAVKQTKAVEPTTVSADVESTVSVEAGKATTAASESPTEVNAASVESSTPKLSLPKTRLPWMVRVLMKDGSAVDYYVNHRSRGTFKKATNLCKNMGMEVASFENAKVATKVIMEHRRRMCRRCEGRAWIAGIKNDTRGKEGCAYVSLKTGKIGESELCDIVSFRESLITMDGYVCSEVVKPTEWKPSHKTIVSSKVIPWKSKDGKVLYHYVVRDKGITYEDAVRECNEYGYKIPTVEDDEEVDNFGKYIREVGSYWVAPRKEDSEDGCIVLVIDRGESFLSAKECDSDYFQRRRRDRIIGYICTAGYASTTQ</sequence>
<evidence type="ECO:0008006" key="5">
    <source>
        <dbReference type="Google" id="ProtNLM"/>
    </source>
</evidence>
<dbReference type="InterPro" id="IPR016187">
    <property type="entry name" value="CTDL_fold"/>
</dbReference>
<dbReference type="Proteomes" id="UP000252519">
    <property type="component" value="Unassembled WGS sequence"/>
</dbReference>